<evidence type="ECO:0000256" key="5">
    <source>
        <dbReference type="SAM" id="SignalP"/>
    </source>
</evidence>
<dbReference type="InterPro" id="IPR036390">
    <property type="entry name" value="WH_DNA-bd_sf"/>
</dbReference>
<keyword evidence="5" id="KW-0732">Signal</keyword>
<comment type="caution">
    <text evidence="7">The sequence shown here is derived from an EMBL/GenBank/DDBJ whole genome shotgun (WGS) entry which is preliminary data.</text>
</comment>
<dbReference type="InterPro" id="IPR005119">
    <property type="entry name" value="LysR_subst-bd"/>
</dbReference>
<feature type="chain" id="PRO_5030993763" evidence="5">
    <location>
        <begin position="21"/>
        <end position="298"/>
    </location>
</feature>
<dbReference type="SUPFAM" id="SSF53850">
    <property type="entry name" value="Periplasmic binding protein-like II"/>
    <property type="match status" value="1"/>
</dbReference>
<feature type="domain" description="HTH lysR-type" evidence="6">
    <location>
        <begin position="1"/>
        <end position="58"/>
    </location>
</feature>
<reference evidence="8" key="1">
    <citation type="journal article" date="2020" name="MBio">
        <title>Horizontal gene transfer to a defensive symbiont with a reduced genome amongst a multipartite beetle microbiome.</title>
        <authorList>
            <person name="Waterworth S.C."/>
            <person name="Florez L.V."/>
            <person name="Rees E.R."/>
            <person name="Hertweck C."/>
            <person name="Kaltenpoth M."/>
            <person name="Kwan J.C."/>
        </authorList>
    </citation>
    <scope>NUCLEOTIDE SEQUENCE [LARGE SCALE GENOMIC DNA]</scope>
</reference>
<dbReference type="AlphaFoldDB" id="A0A7V8FLS5"/>
<dbReference type="Pfam" id="PF00126">
    <property type="entry name" value="HTH_1"/>
    <property type="match status" value="1"/>
</dbReference>
<dbReference type="PANTHER" id="PTHR30419:SF8">
    <property type="entry name" value="NITROGEN ASSIMILATION TRANSCRIPTIONAL ACTIVATOR-RELATED"/>
    <property type="match status" value="1"/>
</dbReference>
<keyword evidence="2" id="KW-0805">Transcription regulation</keyword>
<dbReference type="FunFam" id="1.10.10.10:FF:000001">
    <property type="entry name" value="LysR family transcriptional regulator"/>
    <property type="match status" value="1"/>
</dbReference>
<dbReference type="Gene3D" id="1.10.10.10">
    <property type="entry name" value="Winged helix-like DNA-binding domain superfamily/Winged helix DNA-binding domain"/>
    <property type="match status" value="1"/>
</dbReference>
<keyword evidence="3" id="KW-0238">DNA-binding</keyword>
<dbReference type="GO" id="GO:0003677">
    <property type="term" value="F:DNA binding"/>
    <property type="evidence" value="ECO:0007669"/>
    <property type="project" value="UniProtKB-KW"/>
</dbReference>
<evidence type="ECO:0000256" key="3">
    <source>
        <dbReference type="ARBA" id="ARBA00023125"/>
    </source>
</evidence>
<evidence type="ECO:0000256" key="4">
    <source>
        <dbReference type="ARBA" id="ARBA00023163"/>
    </source>
</evidence>
<dbReference type="Gene3D" id="3.40.190.290">
    <property type="match status" value="1"/>
</dbReference>
<dbReference type="SUPFAM" id="SSF46785">
    <property type="entry name" value="Winged helix' DNA-binding domain"/>
    <property type="match status" value="1"/>
</dbReference>
<dbReference type="InterPro" id="IPR036388">
    <property type="entry name" value="WH-like_DNA-bd_sf"/>
</dbReference>
<accession>A0A7V8FLS5</accession>
<organism evidence="7 8">
    <name type="scientific">Paracidovorax wautersii</name>
    <dbReference type="NCBI Taxonomy" id="1177982"/>
    <lineage>
        <taxon>Bacteria</taxon>
        <taxon>Pseudomonadati</taxon>
        <taxon>Pseudomonadota</taxon>
        <taxon>Betaproteobacteria</taxon>
        <taxon>Burkholderiales</taxon>
        <taxon>Comamonadaceae</taxon>
        <taxon>Paracidovorax</taxon>
    </lineage>
</organism>
<proteinExistence type="inferred from homology"/>
<dbReference type="Proteomes" id="UP000461670">
    <property type="component" value="Unassembled WGS sequence"/>
</dbReference>
<evidence type="ECO:0000259" key="6">
    <source>
        <dbReference type="PROSITE" id="PS50931"/>
    </source>
</evidence>
<name>A0A7V8FLS5_9BURK</name>
<dbReference type="EMBL" id="WNDQ01000057">
    <property type="protein sequence ID" value="KAF1019376.1"/>
    <property type="molecule type" value="Genomic_DNA"/>
</dbReference>
<evidence type="ECO:0000313" key="7">
    <source>
        <dbReference type="EMBL" id="KAF1019376.1"/>
    </source>
</evidence>
<comment type="similarity">
    <text evidence="1">Belongs to the LysR transcriptional regulatory family.</text>
</comment>
<dbReference type="PANTHER" id="PTHR30419">
    <property type="entry name" value="HTH-TYPE TRANSCRIPTIONAL REGULATOR YBHD"/>
    <property type="match status" value="1"/>
</dbReference>
<evidence type="ECO:0000256" key="1">
    <source>
        <dbReference type="ARBA" id="ARBA00009437"/>
    </source>
</evidence>
<gene>
    <name evidence="7" type="primary">cynR_7</name>
    <name evidence="7" type="ORF">GAK30_03160</name>
</gene>
<dbReference type="Pfam" id="PF03466">
    <property type="entry name" value="LysR_substrate"/>
    <property type="match status" value="1"/>
</dbReference>
<dbReference type="InterPro" id="IPR050950">
    <property type="entry name" value="HTH-type_LysR_regulators"/>
</dbReference>
<dbReference type="GO" id="GO:0005829">
    <property type="term" value="C:cytosol"/>
    <property type="evidence" value="ECO:0007669"/>
    <property type="project" value="TreeGrafter"/>
</dbReference>
<evidence type="ECO:0000313" key="8">
    <source>
        <dbReference type="Proteomes" id="UP000461670"/>
    </source>
</evidence>
<dbReference type="GO" id="GO:0003700">
    <property type="term" value="F:DNA-binding transcription factor activity"/>
    <property type="evidence" value="ECO:0007669"/>
    <property type="project" value="InterPro"/>
</dbReference>
<protein>
    <submittedName>
        <fullName evidence="7">HTH-type transcriptional regulator CynR</fullName>
    </submittedName>
</protein>
<dbReference type="InterPro" id="IPR000847">
    <property type="entry name" value="LysR_HTH_N"/>
</dbReference>
<feature type="signal peptide" evidence="5">
    <location>
        <begin position="1"/>
        <end position="20"/>
    </location>
</feature>
<keyword evidence="4" id="KW-0804">Transcription</keyword>
<evidence type="ECO:0000256" key="2">
    <source>
        <dbReference type="ARBA" id="ARBA00023015"/>
    </source>
</evidence>
<sequence>MRLRLLQMFCEVARSGSFLAAAHALQASQAIVAKAMRQLEDDVGTPLIDRNTTPLQLTAAGEIVYHHAVSILDEELHTAHSLDDLRQLRRDELRLGLPRLGSAGLFAPLFAIYRERHPLIDIRLQEHDSHRLQALLLAGDVELAATLLPTASSERIEAQAVCREPLMAVLPADHPLVLQPEIRLRYLNETPFIFFDGDPALNEQLRQACMQQGFEPIESARSSQVDFIMALVAAGQGVAFLPRLMTYHRPPRQIRFVPVAASDNMVWDLALTWRRGARLSRAAQAWLALTREKIALDA</sequence>
<dbReference type="PROSITE" id="PS50931">
    <property type="entry name" value="HTH_LYSR"/>
    <property type="match status" value="1"/>
</dbReference>